<gene>
    <name evidence="1" type="ORF">SS50377_18059</name>
</gene>
<accession>V6LNR0</accession>
<reference evidence="1" key="1">
    <citation type="journal article" date="2014" name="PLoS Genet.">
        <title>The Genome of Spironucleus salmonicida Highlights a Fish Pathogen Adapted to Fluctuating Environments.</title>
        <authorList>
            <person name="Xu F."/>
            <person name="Jerlstrom-Hultqvist J."/>
            <person name="Einarsson E."/>
            <person name="Astvaldsson A."/>
            <person name="Svard S.G."/>
            <person name="Andersson J.O."/>
        </authorList>
    </citation>
    <scope>NUCLEOTIDE SEQUENCE</scope>
</reference>
<name>V6LNR0_9EUKA</name>
<dbReference type="AlphaFoldDB" id="V6LNR0"/>
<dbReference type="EMBL" id="KI546162">
    <property type="protein sequence ID" value="EST42374.1"/>
    <property type="molecule type" value="Genomic_DNA"/>
</dbReference>
<protein>
    <submittedName>
        <fullName evidence="1">Uncharacterized protein</fullName>
    </submittedName>
</protein>
<organism evidence="1">
    <name type="scientific">Spironucleus salmonicida</name>
    <dbReference type="NCBI Taxonomy" id="348837"/>
    <lineage>
        <taxon>Eukaryota</taxon>
        <taxon>Metamonada</taxon>
        <taxon>Diplomonadida</taxon>
        <taxon>Hexamitidae</taxon>
        <taxon>Hexamitinae</taxon>
        <taxon>Spironucleus</taxon>
    </lineage>
</organism>
<proteinExistence type="predicted"/>
<evidence type="ECO:0000313" key="1">
    <source>
        <dbReference type="EMBL" id="EST42374.1"/>
    </source>
</evidence>
<sequence>MRAFPAPFSPSLMQQYYLPEISSLENPVYMNQSFQAIACLGLTVSLLAQIPAQPAMVNVISVLIGLLSVASANLEIFFLEPPARPVLQTALIGLKTKQYAKYARMATFQKTTNALLVLGILLQNASAVKPSIVLPVTLQTHQNAAPVLPDSLSKGQVIAISAHMVTSVSAMTVRSAANPARPA</sequence>